<dbReference type="InterPro" id="IPR013216">
    <property type="entry name" value="Methyltransf_11"/>
</dbReference>
<dbReference type="GO" id="GO:0008757">
    <property type="term" value="F:S-adenosylmethionine-dependent methyltransferase activity"/>
    <property type="evidence" value="ECO:0007669"/>
    <property type="project" value="InterPro"/>
</dbReference>
<evidence type="ECO:0000313" key="4">
    <source>
        <dbReference type="Proteomes" id="UP000253779"/>
    </source>
</evidence>
<dbReference type="Pfam" id="PF08241">
    <property type="entry name" value="Methyltransf_11"/>
    <property type="match status" value="1"/>
</dbReference>
<dbReference type="AlphaFoldDB" id="A0AAD0VI63"/>
<dbReference type="Proteomes" id="UP000253779">
    <property type="component" value="Chromosome"/>
</dbReference>
<protein>
    <submittedName>
        <fullName evidence="3">Class I SAM-dependent methyltransferase</fullName>
    </submittedName>
</protein>
<keyword evidence="3" id="KW-0489">Methyltransferase</keyword>
<evidence type="ECO:0000313" key="3">
    <source>
        <dbReference type="EMBL" id="AXI75605.1"/>
    </source>
</evidence>
<evidence type="ECO:0000259" key="2">
    <source>
        <dbReference type="Pfam" id="PF08241"/>
    </source>
</evidence>
<proteinExistence type="predicted"/>
<gene>
    <name evidence="3" type="ORF">DTW94_01360</name>
</gene>
<feature type="region of interest" description="Disordered" evidence="1">
    <location>
        <begin position="1"/>
        <end position="32"/>
    </location>
</feature>
<dbReference type="EMBL" id="CP030930">
    <property type="protein sequence ID" value="AXI75605.1"/>
    <property type="molecule type" value="Genomic_DNA"/>
</dbReference>
<evidence type="ECO:0000256" key="1">
    <source>
        <dbReference type="SAM" id="MobiDB-lite"/>
    </source>
</evidence>
<feature type="domain" description="Methyltransferase type 11" evidence="2">
    <location>
        <begin position="62"/>
        <end position="124"/>
    </location>
</feature>
<dbReference type="SUPFAM" id="SSF53335">
    <property type="entry name" value="S-adenosyl-L-methionine-dependent methyltransferases"/>
    <property type="match status" value="1"/>
</dbReference>
<dbReference type="Gene3D" id="3.40.50.150">
    <property type="entry name" value="Vaccinia Virus protein VP39"/>
    <property type="match status" value="1"/>
</dbReference>
<name>A0AAD0VI63_9ACTN</name>
<accession>A0AAD0VI63</accession>
<reference evidence="3 4" key="1">
    <citation type="submission" date="2018-07" db="EMBL/GenBank/DDBJ databases">
        <title>Complete genome sequence of soil actinomycete Streptomyces cavourensis tj430.</title>
        <authorList>
            <person name="Wang P."/>
            <person name="Huang Y."/>
        </authorList>
    </citation>
    <scope>NUCLEOTIDE SEQUENCE [LARGE SCALE GENOMIC DNA]</scope>
    <source>
        <strain evidence="3 4">TJ430</strain>
    </source>
</reference>
<sequence>MPVGGARVSRLPGPADTPARSTGPPVPPVREGDATIRVSGLGPKAEHHLLELGLAPRPTPTVARRRSAAEHLPVEAGVGDAQCLPFPDRSFDAVLSTYGAMFARDAGATARELVRVCRPGGRIALANWSPGGVIDEVFAVLHRHRPGSPDLTRSVAAGGTAGKVCALFPAARVDAAARHFDLRCTSCRARSETFLRSFGPAAPDPADTSGTATVLRAGLLRAFGNHTSPDGPGVRIRHAYLEAVITPLP</sequence>
<dbReference type="InterPro" id="IPR029063">
    <property type="entry name" value="SAM-dependent_MTases_sf"/>
</dbReference>
<dbReference type="GO" id="GO:0032259">
    <property type="term" value="P:methylation"/>
    <property type="evidence" value="ECO:0007669"/>
    <property type="project" value="UniProtKB-KW"/>
</dbReference>
<keyword evidence="3" id="KW-0808">Transferase</keyword>
<organism evidence="3 4">
    <name type="scientific">Streptomyces cavourensis</name>
    <dbReference type="NCBI Taxonomy" id="67258"/>
    <lineage>
        <taxon>Bacteria</taxon>
        <taxon>Bacillati</taxon>
        <taxon>Actinomycetota</taxon>
        <taxon>Actinomycetes</taxon>
        <taxon>Kitasatosporales</taxon>
        <taxon>Streptomycetaceae</taxon>
        <taxon>Streptomyces</taxon>
    </lineage>
</organism>